<dbReference type="STRING" id="1172194.WQQ_01670"/>
<evidence type="ECO:0000313" key="9">
    <source>
        <dbReference type="Proteomes" id="UP000003704"/>
    </source>
</evidence>
<dbReference type="InterPro" id="IPR009050">
    <property type="entry name" value="Globin-like_sf"/>
</dbReference>
<keyword evidence="2 5" id="KW-0349">Heme</keyword>
<protein>
    <recommendedName>
        <fullName evidence="10">Group 1 truncated hemoglobin</fullName>
    </recommendedName>
</protein>
<dbReference type="Pfam" id="PF01152">
    <property type="entry name" value="Bac_globin"/>
    <property type="match status" value="1"/>
</dbReference>
<dbReference type="Proteomes" id="UP000003704">
    <property type="component" value="Unassembled WGS sequence"/>
</dbReference>
<dbReference type="GO" id="GO:0019825">
    <property type="term" value="F:oxygen binding"/>
    <property type="evidence" value="ECO:0007669"/>
    <property type="project" value="InterPro"/>
</dbReference>
<keyword evidence="1" id="KW-0813">Transport</keyword>
<name>I7ZET9_9GAMM</name>
<gene>
    <name evidence="7" type="ORF">WQQ_01670</name>
    <name evidence="8" type="ORF">WQQ_03540</name>
</gene>
<keyword evidence="6" id="KW-0732">Signal</keyword>
<keyword evidence="4 5" id="KW-0408">Iron</keyword>
<evidence type="ECO:0000256" key="1">
    <source>
        <dbReference type="ARBA" id="ARBA00022448"/>
    </source>
</evidence>
<accession>I7ZET9</accession>
<keyword evidence="3 5" id="KW-0479">Metal-binding</keyword>
<evidence type="ECO:0008006" key="10">
    <source>
        <dbReference type="Google" id="ProtNLM"/>
    </source>
</evidence>
<evidence type="ECO:0000256" key="5">
    <source>
        <dbReference type="PIRSR" id="PIRSR601486-1"/>
    </source>
</evidence>
<evidence type="ECO:0000313" key="8">
    <source>
        <dbReference type="EMBL" id="EIT70217.1"/>
    </source>
</evidence>
<feature type="binding site" description="distal binding residue" evidence="5">
    <location>
        <position position="112"/>
    </location>
    <ligand>
        <name>heme</name>
        <dbReference type="ChEBI" id="CHEBI:30413"/>
    </ligand>
    <ligandPart>
        <name>Fe</name>
        <dbReference type="ChEBI" id="CHEBI:18248"/>
    </ligandPart>
</feature>
<reference evidence="8 9" key="1">
    <citation type="journal article" date="2012" name="J. Bacteriol.">
        <title>Genome Sequence of n-Alkane-Degrading Hydrocarboniphaga effusa Strain AP103T (ATCC BAA-332T).</title>
        <authorList>
            <person name="Chang H.K."/>
            <person name="Zylstra G.J."/>
            <person name="Chae J.C."/>
        </authorList>
    </citation>
    <scope>NUCLEOTIDE SEQUENCE [LARGE SCALE GENOMIC DNA]</scope>
    <source>
        <strain evidence="8 9">AP103</strain>
    </source>
</reference>
<dbReference type="EMBL" id="AKGD01000001">
    <property type="protein sequence ID" value="EIT70217.1"/>
    <property type="molecule type" value="Genomic_DNA"/>
</dbReference>
<dbReference type="InterPro" id="IPR001486">
    <property type="entry name" value="Hemoglobin_trunc"/>
</dbReference>
<dbReference type="SUPFAM" id="SSF46458">
    <property type="entry name" value="Globin-like"/>
    <property type="match status" value="1"/>
</dbReference>
<evidence type="ECO:0000256" key="3">
    <source>
        <dbReference type="ARBA" id="ARBA00022723"/>
    </source>
</evidence>
<dbReference type="AlphaFoldDB" id="I7ZET9"/>
<dbReference type="GO" id="GO:0046872">
    <property type="term" value="F:metal ion binding"/>
    <property type="evidence" value="ECO:0007669"/>
    <property type="project" value="UniProtKB-KW"/>
</dbReference>
<organism evidence="8 9">
    <name type="scientific">Hydrocarboniphaga effusa AP103</name>
    <dbReference type="NCBI Taxonomy" id="1172194"/>
    <lineage>
        <taxon>Bacteria</taxon>
        <taxon>Pseudomonadati</taxon>
        <taxon>Pseudomonadota</taxon>
        <taxon>Gammaproteobacteria</taxon>
        <taxon>Nevskiales</taxon>
        <taxon>Nevskiaceae</taxon>
        <taxon>Hydrocarboniphaga</taxon>
    </lineage>
</organism>
<feature type="signal peptide" evidence="6">
    <location>
        <begin position="1"/>
        <end position="30"/>
    </location>
</feature>
<evidence type="ECO:0000256" key="6">
    <source>
        <dbReference type="SAM" id="SignalP"/>
    </source>
</evidence>
<dbReference type="Gene3D" id="1.10.490.10">
    <property type="entry name" value="Globins"/>
    <property type="match status" value="1"/>
</dbReference>
<dbReference type="InterPro" id="IPR012292">
    <property type="entry name" value="Globin/Proto"/>
</dbReference>
<evidence type="ECO:0000313" key="7">
    <source>
        <dbReference type="EMBL" id="EIT70030.1"/>
    </source>
</evidence>
<feature type="chain" id="PRO_5007674468" description="Group 1 truncated hemoglobin" evidence="6">
    <location>
        <begin position="31"/>
        <end position="160"/>
    </location>
</feature>
<evidence type="ECO:0000256" key="4">
    <source>
        <dbReference type="ARBA" id="ARBA00023004"/>
    </source>
</evidence>
<keyword evidence="9" id="KW-1185">Reference proteome</keyword>
<evidence type="ECO:0000256" key="2">
    <source>
        <dbReference type="ARBA" id="ARBA00022617"/>
    </source>
</evidence>
<dbReference type="CDD" id="cd00454">
    <property type="entry name" value="TrHb1_N"/>
    <property type="match status" value="1"/>
</dbReference>
<comment type="caution">
    <text evidence="8">The sequence shown here is derived from an EMBL/GenBank/DDBJ whole genome shotgun (WGS) entry which is preliminary data.</text>
</comment>
<dbReference type="EMBL" id="AKGD01000001">
    <property type="protein sequence ID" value="EIT70030.1"/>
    <property type="molecule type" value="Genomic_DNA"/>
</dbReference>
<dbReference type="GO" id="GO:0020037">
    <property type="term" value="F:heme binding"/>
    <property type="evidence" value="ECO:0007669"/>
    <property type="project" value="InterPro"/>
</dbReference>
<sequence length="160" mass="17525">MEIFMKVFTKKLFAGAALSIAAMSSAPSFAGENPTSPIMGIPASSLEEFGGREGVRAWVESLFYYIMLDNRIAPIFREFGNPERQIFLNTQLETMVLGGPNEYQGASMSAAHADLGITMTQFNAVVEAAYNACERNVIKYHTCNQLINALAPFTADIVTR</sequence>
<reference evidence="8" key="2">
    <citation type="submission" date="2012-05" db="EMBL/GenBank/DDBJ databases">
        <authorList>
            <person name="Park J.-H."/>
            <person name="Zylstra G.J."/>
            <person name="Chae J.-C."/>
        </authorList>
    </citation>
    <scope>NUCLEOTIDE SEQUENCE</scope>
    <source>
        <strain evidence="8">AP103</strain>
    </source>
</reference>
<proteinExistence type="predicted"/>